<dbReference type="Gene3D" id="1.10.150.130">
    <property type="match status" value="1"/>
</dbReference>
<dbReference type="EMBL" id="LAIR01000003">
    <property type="protein sequence ID" value="KNX35924.1"/>
    <property type="molecule type" value="Genomic_DNA"/>
</dbReference>
<dbReference type="PANTHER" id="PTHR34605">
    <property type="entry name" value="PHAGE_INTEGRASE DOMAIN-CONTAINING PROTEIN"/>
    <property type="match status" value="1"/>
</dbReference>
<feature type="domain" description="Tyr recombinase" evidence="3">
    <location>
        <begin position="86"/>
        <end position="345"/>
    </location>
</feature>
<dbReference type="Pfam" id="PF00589">
    <property type="entry name" value="Phage_integrase"/>
    <property type="match status" value="1"/>
</dbReference>
<dbReference type="Gene3D" id="1.10.443.10">
    <property type="entry name" value="Intergrase catalytic core"/>
    <property type="match status" value="1"/>
</dbReference>
<dbReference type="STRING" id="1631356.VV01_21965"/>
<organism evidence="4 5">
    <name type="scientific">Luteipulveratus halotolerans</name>
    <dbReference type="NCBI Taxonomy" id="1631356"/>
    <lineage>
        <taxon>Bacteria</taxon>
        <taxon>Bacillati</taxon>
        <taxon>Actinomycetota</taxon>
        <taxon>Actinomycetes</taxon>
        <taxon>Micrococcales</taxon>
        <taxon>Dermacoccaceae</taxon>
        <taxon>Luteipulveratus</taxon>
    </lineage>
</organism>
<reference evidence="5" key="1">
    <citation type="submission" date="2015-03" db="EMBL/GenBank/DDBJ databases">
        <title>Luteipulveratus halotolerans sp. nov., a novel actinobacterium (Dermacoccaceae) from Sarawak, Malaysia.</title>
        <authorList>
            <person name="Juboi H."/>
            <person name="Basik A."/>
            <person name="Shamsul S.S."/>
            <person name="Arnold P."/>
            <person name="Schmitt E.K."/>
            <person name="Sanglier J.-J."/>
            <person name="Yeo T."/>
        </authorList>
    </citation>
    <scope>NUCLEOTIDE SEQUENCE [LARGE SCALE GENOMIC DNA]</scope>
    <source>
        <strain evidence="5">C296001</strain>
    </source>
</reference>
<dbReference type="SUPFAM" id="SSF47823">
    <property type="entry name" value="lambda integrase-like, N-terminal domain"/>
    <property type="match status" value="1"/>
</dbReference>
<dbReference type="InterPro" id="IPR010998">
    <property type="entry name" value="Integrase_recombinase_N"/>
</dbReference>
<dbReference type="InterPro" id="IPR011010">
    <property type="entry name" value="DNA_brk_join_enz"/>
</dbReference>
<name>A0A0L6CE10_9MICO</name>
<evidence type="ECO:0000256" key="1">
    <source>
        <dbReference type="ARBA" id="ARBA00023125"/>
    </source>
</evidence>
<gene>
    <name evidence="4" type="ORF">VV01_21965</name>
</gene>
<dbReference type="GO" id="GO:0015074">
    <property type="term" value="P:DNA integration"/>
    <property type="evidence" value="ECO:0007669"/>
    <property type="project" value="InterPro"/>
</dbReference>
<sequence length="349" mass="37862">MQALPADPVDVANFIAEAADPHREDGQPAYKPSTLARWVAGIDAVHKAAEAEHPDVRPPGTSAVVRRALQGIRRDRAAEADAEQVRQAQPILLSDVRTMLAAQDYEHYPDGVAARRDAVILLLGFAGAFRPSELTALNLGSIEWHLDDGLHVHLVRSKTDQDGSQAHVKGIPRGRTVETCAPCAVLDWVRLRAAVANERLPAPSSGRPRRSRERVVAMSHMTPRPDEHLCLVPPGRAAAEAVVRLSDAFRQPHSMSLLSTVHRAGRIGYRPSPDVVDDVVKRRRARAGLVVEGYSGHSMRVGALTTAARAGASVPEMQALSGHRAAATVERYVRRRTPLERNAVTVLGL</sequence>
<dbReference type="SUPFAM" id="SSF56349">
    <property type="entry name" value="DNA breaking-rejoining enzymes"/>
    <property type="match status" value="1"/>
</dbReference>
<dbReference type="InterPro" id="IPR052925">
    <property type="entry name" value="Phage_Integrase-like_Recomb"/>
</dbReference>
<dbReference type="GO" id="GO:0006310">
    <property type="term" value="P:DNA recombination"/>
    <property type="evidence" value="ECO:0007669"/>
    <property type="project" value="UniProtKB-KW"/>
</dbReference>
<dbReference type="AlphaFoldDB" id="A0A0L6CE10"/>
<evidence type="ECO:0000259" key="3">
    <source>
        <dbReference type="PROSITE" id="PS51898"/>
    </source>
</evidence>
<dbReference type="InterPro" id="IPR013762">
    <property type="entry name" value="Integrase-like_cat_sf"/>
</dbReference>
<evidence type="ECO:0000256" key="2">
    <source>
        <dbReference type="ARBA" id="ARBA00023172"/>
    </source>
</evidence>
<protein>
    <recommendedName>
        <fullName evidence="3">Tyr recombinase domain-containing protein</fullName>
    </recommendedName>
</protein>
<dbReference type="PROSITE" id="PS51898">
    <property type="entry name" value="TYR_RECOMBINASE"/>
    <property type="match status" value="1"/>
</dbReference>
<dbReference type="PANTHER" id="PTHR34605:SF3">
    <property type="entry name" value="P CELL-TYPE AGGLUTINATION PROTEIN MAP4-LIKE-RELATED"/>
    <property type="match status" value="1"/>
</dbReference>
<keyword evidence="1" id="KW-0238">DNA-binding</keyword>
<evidence type="ECO:0000313" key="4">
    <source>
        <dbReference type="EMBL" id="KNX35924.1"/>
    </source>
</evidence>
<dbReference type="GO" id="GO:0003677">
    <property type="term" value="F:DNA binding"/>
    <property type="evidence" value="ECO:0007669"/>
    <property type="project" value="UniProtKB-KW"/>
</dbReference>
<comment type="caution">
    <text evidence="4">The sequence shown here is derived from an EMBL/GenBank/DDBJ whole genome shotgun (WGS) entry which is preliminary data.</text>
</comment>
<proteinExistence type="predicted"/>
<dbReference type="InterPro" id="IPR002104">
    <property type="entry name" value="Integrase_catalytic"/>
</dbReference>
<accession>A0A0L6CE10</accession>
<keyword evidence="2" id="KW-0233">DNA recombination</keyword>
<keyword evidence="5" id="KW-1185">Reference proteome</keyword>
<evidence type="ECO:0000313" key="5">
    <source>
        <dbReference type="Proteomes" id="UP000037397"/>
    </source>
</evidence>
<dbReference type="Proteomes" id="UP000037397">
    <property type="component" value="Unassembled WGS sequence"/>
</dbReference>